<evidence type="ECO:0000313" key="2">
    <source>
        <dbReference type="Proteomes" id="UP000245375"/>
    </source>
</evidence>
<dbReference type="EMBL" id="QFRI01000004">
    <property type="protein sequence ID" value="PWH81662.1"/>
    <property type="molecule type" value="Genomic_DNA"/>
</dbReference>
<reference evidence="1 2" key="1">
    <citation type="submission" date="2018-05" db="EMBL/GenBank/DDBJ databases">
        <title>Algibacter marinivivus sp. nov., isolated from sample around a algae.</title>
        <authorList>
            <person name="Zhong X."/>
        </authorList>
    </citation>
    <scope>NUCLEOTIDE SEQUENCE [LARGE SCALE GENOMIC DNA]</scope>
    <source>
        <strain evidence="1 2">ZY111</strain>
    </source>
</reference>
<protein>
    <submittedName>
        <fullName evidence="1">Uncharacterized protein</fullName>
    </submittedName>
</protein>
<dbReference type="OrthoDB" id="1449790at2"/>
<dbReference type="AlphaFoldDB" id="A0A2U2X1K2"/>
<reference evidence="2" key="3">
    <citation type="submission" date="2018-05" db="EMBL/GenBank/DDBJ databases">
        <authorList>
            <person name="Lu D."/>
        </authorList>
    </citation>
    <scope>NUCLEOTIDE SEQUENCE [LARGE SCALE GENOMIC DNA]</scope>
    <source>
        <strain evidence="2">ZY111</strain>
    </source>
</reference>
<evidence type="ECO:0000313" key="1">
    <source>
        <dbReference type="EMBL" id="PWH81662.1"/>
    </source>
</evidence>
<keyword evidence="2" id="KW-1185">Reference proteome</keyword>
<comment type="caution">
    <text evidence="1">The sequence shown here is derived from an EMBL/GenBank/DDBJ whole genome shotgun (WGS) entry which is preliminary data.</text>
</comment>
<name>A0A2U2X1K2_9FLAO</name>
<sequence length="84" mass="9670">MELVLTNRNLGRFPKQQEDYINKPSGFLNSQYKSIVEKSYKNKKSNSIFGIKQRVKSKSYATSCVAETTLKLSLFLVTMLLIFN</sequence>
<dbReference type="RefSeq" id="WP_109353584.1">
    <property type="nucleotide sequence ID" value="NZ_QFRI01000004.1"/>
</dbReference>
<dbReference type="Proteomes" id="UP000245375">
    <property type="component" value="Unassembled WGS sequence"/>
</dbReference>
<proteinExistence type="predicted"/>
<accession>A0A2U2X1K2</accession>
<reference evidence="2" key="2">
    <citation type="submission" date="2018-05" db="EMBL/GenBank/DDBJ databases">
        <title>Algibacter marinivivus sp. nov., isolated from sample around a algae.</title>
        <authorList>
            <person name="Lu D."/>
        </authorList>
    </citation>
    <scope>NUCLEOTIDE SEQUENCE [LARGE SCALE GENOMIC DNA]</scope>
    <source>
        <strain evidence="2">ZY111</strain>
    </source>
</reference>
<gene>
    <name evidence="1" type="ORF">DIS18_13350</name>
</gene>
<organism evidence="1 2">
    <name type="scientific">Algibacter marinivivus</name>
    <dbReference type="NCBI Taxonomy" id="2100723"/>
    <lineage>
        <taxon>Bacteria</taxon>
        <taxon>Pseudomonadati</taxon>
        <taxon>Bacteroidota</taxon>
        <taxon>Flavobacteriia</taxon>
        <taxon>Flavobacteriales</taxon>
        <taxon>Flavobacteriaceae</taxon>
        <taxon>Algibacter</taxon>
    </lineage>
</organism>